<dbReference type="GO" id="GO:0005829">
    <property type="term" value="C:cytosol"/>
    <property type="evidence" value="ECO:0007669"/>
    <property type="project" value="TreeGrafter"/>
</dbReference>
<reference evidence="10 11" key="1">
    <citation type="journal article" date="2016" name="Nat. Commun.">
        <title>Thousands of microbial genomes shed light on interconnected biogeochemical processes in an aquifer system.</title>
        <authorList>
            <person name="Anantharaman K."/>
            <person name="Brown C.T."/>
            <person name="Hug L.A."/>
            <person name="Sharon I."/>
            <person name="Castelle C.J."/>
            <person name="Probst A.J."/>
            <person name="Thomas B.C."/>
            <person name="Singh A."/>
            <person name="Wilkins M.J."/>
            <person name="Karaoz U."/>
            <person name="Brodie E.L."/>
            <person name="Williams K.H."/>
            <person name="Hubbard S.S."/>
            <person name="Banfield J.F."/>
        </authorList>
    </citation>
    <scope>NUCLEOTIDE SEQUENCE [LARGE SCALE GENOMIC DNA]</scope>
</reference>
<dbReference type="PANTHER" id="PTHR10871:SF1">
    <property type="entry name" value="SMALL RIBOSOMAL SUBUNIT PROTEIN US13M"/>
    <property type="match status" value="1"/>
</dbReference>
<comment type="subunit">
    <text evidence="7">Part of the 30S ribosomal subunit. Forms a loose heterodimer with protein S19. Forms two bridges to the 50S subunit in the 70S ribosome.</text>
</comment>
<sequence>MRLAGVTIPKEKRVVISLTYIYGIGPTSAQKILTKARVDESIRVKDLTQQQEDLIRSIVEKEYTTEGNLRREVSSNIKRLKDIKAYRGIRHIRHLPVRGQRTRTNSRTVRGNKRNVATSGKKPVAQKT</sequence>
<dbReference type="PROSITE" id="PS50159">
    <property type="entry name" value="RIBOSOMAL_S13_2"/>
    <property type="match status" value="1"/>
</dbReference>
<dbReference type="Pfam" id="PF00416">
    <property type="entry name" value="Ribosomal_S13"/>
    <property type="match status" value="1"/>
</dbReference>
<evidence type="ECO:0000256" key="7">
    <source>
        <dbReference type="HAMAP-Rule" id="MF_01315"/>
    </source>
</evidence>
<dbReference type="PIRSF" id="PIRSF002134">
    <property type="entry name" value="Ribosomal_S13"/>
    <property type="match status" value="1"/>
</dbReference>
<accession>A0A1F6M7H5</accession>
<dbReference type="AlphaFoldDB" id="A0A1F6M7H5"/>
<dbReference type="HAMAP" id="MF_01315">
    <property type="entry name" value="Ribosomal_uS13"/>
    <property type="match status" value="1"/>
</dbReference>
<evidence type="ECO:0000256" key="1">
    <source>
        <dbReference type="ARBA" id="ARBA00008080"/>
    </source>
</evidence>
<comment type="function">
    <text evidence="7">Located at the top of the head of the 30S subunit, it contacts several helices of the 16S rRNA. In the 70S ribosome it contacts the 23S rRNA (bridge B1a) and protein L5 of the 50S subunit (bridge B1b), connecting the 2 subunits; these bridges are implicated in subunit movement. Contacts the tRNAs in the A and P-sites.</text>
</comment>
<dbReference type="EMBL" id="MFQB01000029">
    <property type="protein sequence ID" value="OGH67540.1"/>
    <property type="molecule type" value="Genomic_DNA"/>
</dbReference>
<dbReference type="GO" id="GO:0003735">
    <property type="term" value="F:structural constituent of ribosome"/>
    <property type="evidence" value="ECO:0007669"/>
    <property type="project" value="InterPro"/>
</dbReference>
<evidence type="ECO:0000256" key="6">
    <source>
        <dbReference type="ARBA" id="ARBA00035166"/>
    </source>
</evidence>
<dbReference type="PROSITE" id="PS00646">
    <property type="entry name" value="RIBOSOMAL_S13_1"/>
    <property type="match status" value="1"/>
</dbReference>
<evidence type="ECO:0000313" key="10">
    <source>
        <dbReference type="EMBL" id="OGH67540.1"/>
    </source>
</evidence>
<evidence type="ECO:0000256" key="5">
    <source>
        <dbReference type="ARBA" id="ARBA00023274"/>
    </source>
</evidence>
<evidence type="ECO:0000256" key="2">
    <source>
        <dbReference type="ARBA" id="ARBA00022730"/>
    </source>
</evidence>
<dbReference type="InterPro" id="IPR001892">
    <property type="entry name" value="Ribosomal_uS13"/>
</dbReference>
<dbReference type="STRING" id="1798680.A3J66_03015"/>
<evidence type="ECO:0000256" key="4">
    <source>
        <dbReference type="ARBA" id="ARBA00022980"/>
    </source>
</evidence>
<dbReference type="GO" id="GO:0019843">
    <property type="term" value="F:rRNA binding"/>
    <property type="evidence" value="ECO:0007669"/>
    <property type="project" value="UniProtKB-UniRule"/>
</dbReference>
<organism evidence="10 11">
    <name type="scientific">Candidatus Magasanikbacteria bacterium RIFCSPHIGHO2_02_FULL_47_14</name>
    <dbReference type="NCBI Taxonomy" id="1798680"/>
    <lineage>
        <taxon>Bacteria</taxon>
        <taxon>Candidatus Magasanikiibacteriota</taxon>
    </lineage>
</organism>
<keyword evidence="4 7" id="KW-0689">Ribosomal protein</keyword>
<dbReference type="GO" id="GO:0006412">
    <property type="term" value="P:translation"/>
    <property type="evidence" value="ECO:0007669"/>
    <property type="project" value="UniProtKB-UniRule"/>
</dbReference>
<dbReference type="NCBIfam" id="TIGR03631">
    <property type="entry name" value="uS13_bact"/>
    <property type="match status" value="1"/>
</dbReference>
<evidence type="ECO:0000256" key="9">
    <source>
        <dbReference type="SAM" id="MobiDB-lite"/>
    </source>
</evidence>
<dbReference type="InterPro" id="IPR027437">
    <property type="entry name" value="Rbsml_uS13_C"/>
</dbReference>
<gene>
    <name evidence="7" type="primary">rpsM</name>
    <name evidence="10" type="ORF">A3J66_03015</name>
</gene>
<dbReference type="FunFam" id="1.10.8.50:FF:000001">
    <property type="entry name" value="30S ribosomal protein S13"/>
    <property type="match status" value="1"/>
</dbReference>
<dbReference type="InterPro" id="IPR018269">
    <property type="entry name" value="Ribosomal_uS13_CS"/>
</dbReference>
<dbReference type="Gene3D" id="4.10.910.10">
    <property type="entry name" value="30s ribosomal protein s13, domain 2"/>
    <property type="match status" value="1"/>
</dbReference>
<keyword evidence="5 7" id="KW-0687">Ribonucleoprotein</keyword>
<dbReference type="SUPFAM" id="SSF46946">
    <property type="entry name" value="S13-like H2TH domain"/>
    <property type="match status" value="1"/>
</dbReference>
<protein>
    <recommendedName>
        <fullName evidence="6 7">Small ribosomal subunit protein uS13</fullName>
    </recommendedName>
</protein>
<proteinExistence type="inferred from homology"/>
<keyword evidence="2 7" id="KW-0699">rRNA-binding</keyword>
<comment type="caution">
    <text evidence="10">The sequence shown here is derived from an EMBL/GenBank/DDBJ whole genome shotgun (WGS) entry which is preliminary data.</text>
</comment>
<dbReference type="Proteomes" id="UP000176282">
    <property type="component" value="Unassembled WGS sequence"/>
</dbReference>
<comment type="similarity">
    <text evidence="1 7 8">Belongs to the universal ribosomal protein uS13 family.</text>
</comment>
<keyword evidence="7" id="KW-0820">tRNA-binding</keyword>
<keyword evidence="3 7" id="KW-0694">RNA-binding</keyword>
<name>A0A1F6M7H5_9BACT</name>
<evidence type="ECO:0000256" key="3">
    <source>
        <dbReference type="ARBA" id="ARBA00022884"/>
    </source>
</evidence>
<dbReference type="Gene3D" id="1.10.8.50">
    <property type="match status" value="1"/>
</dbReference>
<evidence type="ECO:0000256" key="8">
    <source>
        <dbReference type="RuleBase" id="RU003830"/>
    </source>
</evidence>
<dbReference type="InterPro" id="IPR010979">
    <property type="entry name" value="Ribosomal_uS13-like_H2TH"/>
</dbReference>
<dbReference type="GO" id="GO:0015935">
    <property type="term" value="C:small ribosomal subunit"/>
    <property type="evidence" value="ECO:0007669"/>
    <property type="project" value="TreeGrafter"/>
</dbReference>
<evidence type="ECO:0000313" key="11">
    <source>
        <dbReference type="Proteomes" id="UP000176282"/>
    </source>
</evidence>
<feature type="region of interest" description="Disordered" evidence="9">
    <location>
        <begin position="98"/>
        <end position="128"/>
    </location>
</feature>
<dbReference type="InterPro" id="IPR019980">
    <property type="entry name" value="Ribosomal_uS13_bac-type"/>
</dbReference>
<dbReference type="PANTHER" id="PTHR10871">
    <property type="entry name" value="30S RIBOSOMAL PROTEIN S13/40S RIBOSOMAL PROTEIN S18"/>
    <property type="match status" value="1"/>
</dbReference>
<dbReference type="GO" id="GO:0000049">
    <property type="term" value="F:tRNA binding"/>
    <property type="evidence" value="ECO:0007669"/>
    <property type="project" value="UniProtKB-UniRule"/>
</dbReference>